<reference evidence="1 2" key="1">
    <citation type="journal article" date="2011" name="J. Bacteriol.">
        <title>Complete genome sequence of Burkholderia rhizoxinica, an endosymbiont of Rhizopus microsporus.</title>
        <authorList>
            <person name="Lackner G."/>
            <person name="Moebius N."/>
            <person name="Partida-Martinez L."/>
            <person name="Hertweck C."/>
        </authorList>
    </citation>
    <scope>NUCLEOTIDE SEQUENCE [LARGE SCALE GENOMIC DNA]</scope>
    <source>
        <strain evidence="2">DSM 19002 / CIP 109453 / HKI 454</strain>
    </source>
</reference>
<accession>E5AL75</accession>
<dbReference type="EC" id="6.3.2.-" evidence="1"/>
<dbReference type="Gene3D" id="3.30.559.30">
    <property type="entry name" value="Nonribosomal peptide synthetase, condensation domain"/>
    <property type="match status" value="1"/>
</dbReference>
<proteinExistence type="predicted"/>
<dbReference type="STRING" id="882378.RBRH_04061"/>
<sequence>MIVVTFSSVNTLRIDFEANPACYTADKFATHQRRFVRLLKAFVADLVRSVIDIDLLDA</sequence>
<evidence type="ECO:0000313" key="2">
    <source>
        <dbReference type="Proteomes" id="UP000007437"/>
    </source>
</evidence>
<organism evidence="1 2">
    <name type="scientific">Mycetohabitans rhizoxinica (strain DSM 19002 / CIP 109453 / HKI 454)</name>
    <name type="common">Paraburkholderia rhizoxinica</name>
    <dbReference type="NCBI Taxonomy" id="882378"/>
    <lineage>
        <taxon>Bacteria</taxon>
        <taxon>Pseudomonadati</taxon>
        <taxon>Pseudomonadota</taxon>
        <taxon>Betaproteobacteria</taxon>
        <taxon>Burkholderiales</taxon>
        <taxon>Burkholderiaceae</taxon>
        <taxon>Mycetohabitans</taxon>
    </lineage>
</organism>
<keyword evidence="1" id="KW-0436">Ligase</keyword>
<dbReference type="GO" id="GO:0016874">
    <property type="term" value="F:ligase activity"/>
    <property type="evidence" value="ECO:0007669"/>
    <property type="project" value="UniProtKB-KW"/>
</dbReference>
<dbReference type="EMBL" id="FR687359">
    <property type="protein sequence ID" value="CBW73748.1"/>
    <property type="molecule type" value="Genomic_DNA"/>
</dbReference>
<protein>
    <submittedName>
        <fullName evidence="1">Non-ribosomal peptide synthetase modules</fullName>
        <ecNumber evidence="1">6.3.2.-</ecNumber>
    </submittedName>
</protein>
<evidence type="ECO:0000313" key="1">
    <source>
        <dbReference type="EMBL" id="CBW73748.1"/>
    </source>
</evidence>
<dbReference type="AlphaFoldDB" id="E5AL75"/>
<name>E5AL75_MYCRK</name>
<dbReference type="HOGENOM" id="CLU_2970638_0_0_4"/>
<dbReference type="KEGG" id="brh:RBRH_04061"/>
<dbReference type="Proteomes" id="UP000007437">
    <property type="component" value="Chromosome"/>
</dbReference>
<gene>
    <name evidence="1" type="ordered locus">RBRH_04061</name>
</gene>